<protein>
    <submittedName>
        <fullName evidence="1">Uncharacterized protein</fullName>
    </submittedName>
</protein>
<keyword evidence="2" id="KW-1185">Reference proteome</keyword>
<dbReference type="OrthoDB" id="2662502at2759"/>
<dbReference type="AlphaFoldDB" id="A0A9P5YX65"/>
<dbReference type="Proteomes" id="UP000807469">
    <property type="component" value="Unassembled WGS sequence"/>
</dbReference>
<reference evidence="1" key="1">
    <citation type="submission" date="2020-11" db="EMBL/GenBank/DDBJ databases">
        <authorList>
            <consortium name="DOE Joint Genome Institute"/>
            <person name="Ahrendt S."/>
            <person name="Riley R."/>
            <person name="Andreopoulos W."/>
            <person name="Labutti K."/>
            <person name="Pangilinan J."/>
            <person name="Ruiz-Duenas F.J."/>
            <person name="Barrasa J.M."/>
            <person name="Sanchez-Garcia M."/>
            <person name="Camarero S."/>
            <person name="Miyauchi S."/>
            <person name="Serrano A."/>
            <person name="Linde D."/>
            <person name="Babiker R."/>
            <person name="Drula E."/>
            <person name="Ayuso-Fernandez I."/>
            <person name="Pacheco R."/>
            <person name="Padilla G."/>
            <person name="Ferreira P."/>
            <person name="Barriuso J."/>
            <person name="Kellner H."/>
            <person name="Castanera R."/>
            <person name="Alfaro M."/>
            <person name="Ramirez L."/>
            <person name="Pisabarro A.G."/>
            <person name="Kuo A."/>
            <person name="Tritt A."/>
            <person name="Lipzen A."/>
            <person name="He G."/>
            <person name="Yan M."/>
            <person name="Ng V."/>
            <person name="Cullen D."/>
            <person name="Martin F."/>
            <person name="Rosso M.-N."/>
            <person name="Henrissat B."/>
            <person name="Hibbett D."/>
            <person name="Martinez A.T."/>
            <person name="Grigoriev I.V."/>
        </authorList>
    </citation>
    <scope>NUCLEOTIDE SEQUENCE</scope>
    <source>
        <strain evidence="1">CIRM-BRFM 674</strain>
    </source>
</reference>
<dbReference type="InterPro" id="IPR046521">
    <property type="entry name" value="DUF6698"/>
</dbReference>
<sequence>MVFIAGDIKDLVLEADKHLESQEDPDALLAEFEGLDDDEIEEMKRDWERSHKALAELSRIIPNFQKKIDESEPGELSQFYALLQVGANNARSEDLHRIRKYLAEWLNHFHPMPSPLLDQDDRKNRGLGHDLTGRLLCPVEFNWDDLDIRAKLRACHPDYDWLSSYHARCLYAKYTGDARRLEDGFLKSPLLLQVFKCIYTSPSSAKGTFVDDEDSDENAQPAQKVRKIASRQGKPARRNVATQVGMTTKVTPRSIAYAAVQLHFNLQASENWSEILGGFDYRAFYNYIVDFFEDVDEPAAKKRAQALLSWWSTRIFPAAAIHHQPNTVASRKAMKAQRAARI</sequence>
<gene>
    <name evidence="1" type="ORF">BDN70DRAFT_883565</name>
</gene>
<evidence type="ECO:0000313" key="2">
    <source>
        <dbReference type="Proteomes" id="UP000807469"/>
    </source>
</evidence>
<organism evidence="1 2">
    <name type="scientific">Pholiota conissans</name>
    <dbReference type="NCBI Taxonomy" id="109636"/>
    <lineage>
        <taxon>Eukaryota</taxon>
        <taxon>Fungi</taxon>
        <taxon>Dikarya</taxon>
        <taxon>Basidiomycota</taxon>
        <taxon>Agaricomycotina</taxon>
        <taxon>Agaricomycetes</taxon>
        <taxon>Agaricomycetidae</taxon>
        <taxon>Agaricales</taxon>
        <taxon>Agaricineae</taxon>
        <taxon>Strophariaceae</taxon>
        <taxon>Pholiota</taxon>
    </lineage>
</organism>
<accession>A0A9P5YX65</accession>
<comment type="caution">
    <text evidence="1">The sequence shown here is derived from an EMBL/GenBank/DDBJ whole genome shotgun (WGS) entry which is preliminary data.</text>
</comment>
<proteinExistence type="predicted"/>
<name>A0A9P5YX65_9AGAR</name>
<evidence type="ECO:0000313" key="1">
    <source>
        <dbReference type="EMBL" id="KAF9475565.1"/>
    </source>
</evidence>
<dbReference type="Pfam" id="PF20414">
    <property type="entry name" value="DUF6698"/>
    <property type="match status" value="1"/>
</dbReference>
<dbReference type="EMBL" id="MU155327">
    <property type="protein sequence ID" value="KAF9475565.1"/>
    <property type="molecule type" value="Genomic_DNA"/>
</dbReference>